<dbReference type="InterPro" id="IPR048680">
    <property type="entry name" value="COG4_N"/>
</dbReference>
<dbReference type="GO" id="GO:0015031">
    <property type="term" value="P:protein transport"/>
    <property type="evidence" value="ECO:0007669"/>
    <property type="project" value="UniProtKB-KW"/>
</dbReference>
<dbReference type="Gene3D" id="1.10.287.1060">
    <property type="entry name" value="ESAT-6-like"/>
    <property type="match status" value="1"/>
</dbReference>
<evidence type="ECO:0000313" key="11">
    <source>
        <dbReference type="EMBL" id="CAD8691583.1"/>
    </source>
</evidence>
<feature type="compositionally biased region" description="Low complexity" evidence="9">
    <location>
        <begin position="502"/>
        <end position="512"/>
    </location>
</feature>
<evidence type="ECO:0000256" key="8">
    <source>
        <dbReference type="ARBA" id="ARBA00031340"/>
    </source>
</evidence>
<organism evidence="11">
    <name type="scientific">Chlamydomonas leiostraca</name>
    <dbReference type="NCBI Taxonomy" id="1034604"/>
    <lineage>
        <taxon>Eukaryota</taxon>
        <taxon>Viridiplantae</taxon>
        <taxon>Chlorophyta</taxon>
        <taxon>core chlorophytes</taxon>
        <taxon>Chlorophyceae</taxon>
        <taxon>CS clade</taxon>
        <taxon>Chlamydomonadales</taxon>
        <taxon>Chlamydomonadaceae</taxon>
        <taxon>Chlamydomonas</taxon>
    </lineage>
</organism>
<dbReference type="Pfam" id="PF20663">
    <property type="entry name" value="COG4_N"/>
    <property type="match status" value="1"/>
</dbReference>
<feature type="region of interest" description="Disordered" evidence="9">
    <location>
        <begin position="314"/>
        <end position="337"/>
    </location>
</feature>
<dbReference type="PANTHER" id="PTHR24016:SF0">
    <property type="entry name" value="CONSERVED OLIGOMERIC GOLGI COMPLEX SUBUNIT 4"/>
    <property type="match status" value="1"/>
</dbReference>
<evidence type="ECO:0000256" key="5">
    <source>
        <dbReference type="ARBA" id="ARBA00022927"/>
    </source>
</evidence>
<dbReference type="EMBL" id="HBFB01028160">
    <property type="protein sequence ID" value="CAD8691583.1"/>
    <property type="molecule type" value="Transcribed_RNA"/>
</dbReference>
<dbReference type="Gene3D" id="1.20.58.1970">
    <property type="match status" value="1"/>
</dbReference>
<dbReference type="AlphaFoldDB" id="A0A7S0RYR1"/>
<dbReference type="Pfam" id="PF20662">
    <property type="entry name" value="COG4_C"/>
    <property type="match status" value="1"/>
</dbReference>
<dbReference type="Pfam" id="PF08318">
    <property type="entry name" value="COG4_m"/>
    <property type="match status" value="1"/>
</dbReference>
<dbReference type="InterPro" id="IPR048684">
    <property type="entry name" value="COG4_C"/>
</dbReference>
<proteinExistence type="inferred from homology"/>
<feature type="region of interest" description="Disordered" evidence="9">
    <location>
        <begin position="496"/>
        <end position="516"/>
    </location>
</feature>
<evidence type="ECO:0000256" key="6">
    <source>
        <dbReference type="ARBA" id="ARBA00023034"/>
    </source>
</evidence>
<dbReference type="SMART" id="SM00762">
    <property type="entry name" value="Cog4"/>
    <property type="match status" value="1"/>
</dbReference>
<evidence type="ECO:0000256" key="1">
    <source>
        <dbReference type="ARBA" id="ARBA00004395"/>
    </source>
</evidence>
<evidence type="ECO:0000256" key="4">
    <source>
        <dbReference type="ARBA" id="ARBA00022448"/>
    </source>
</evidence>
<dbReference type="InterPro" id="IPR048682">
    <property type="entry name" value="COG4"/>
</dbReference>
<name>A0A7S0RYR1_9CHLO</name>
<reference evidence="11" key="1">
    <citation type="submission" date="2021-01" db="EMBL/GenBank/DDBJ databases">
        <authorList>
            <person name="Corre E."/>
            <person name="Pelletier E."/>
            <person name="Niang G."/>
            <person name="Scheremetjew M."/>
            <person name="Finn R."/>
            <person name="Kale V."/>
            <person name="Holt S."/>
            <person name="Cochrane G."/>
            <person name="Meng A."/>
            <person name="Brown T."/>
            <person name="Cohen L."/>
        </authorList>
    </citation>
    <scope>NUCLEOTIDE SEQUENCE</scope>
    <source>
        <strain evidence="11">SAG 11-49</strain>
    </source>
</reference>
<keyword evidence="4" id="KW-0813">Transport</keyword>
<comment type="similarity">
    <text evidence="2">Belongs to the COG4 family.</text>
</comment>
<accession>A0A7S0RYR1</accession>
<evidence type="ECO:0000256" key="9">
    <source>
        <dbReference type="SAM" id="MobiDB-lite"/>
    </source>
</evidence>
<keyword evidence="6" id="KW-0333">Golgi apparatus</keyword>
<protein>
    <recommendedName>
        <fullName evidence="3">Conserved oligomeric Golgi complex subunit 4</fullName>
    </recommendedName>
    <alternativeName>
        <fullName evidence="8">Component of oligomeric Golgi complex 4</fullName>
    </alternativeName>
</protein>
<comment type="subcellular location">
    <subcellularLocation>
        <location evidence="1">Golgi apparatus membrane</location>
        <topology evidence="1">Peripheral membrane protein</topology>
    </subcellularLocation>
</comment>
<keyword evidence="5" id="KW-0653">Protein transport</keyword>
<evidence type="ECO:0000256" key="2">
    <source>
        <dbReference type="ARBA" id="ARBA00009215"/>
    </source>
</evidence>
<dbReference type="PANTHER" id="PTHR24016">
    <property type="entry name" value="CONSERVED OLIGOMERIC GOLGI COMPLEX SUBUNIT 4"/>
    <property type="match status" value="1"/>
</dbReference>
<feature type="domain" description="COG4 transport protein middle alpha-helical bundle" evidence="10">
    <location>
        <begin position="171"/>
        <end position="478"/>
    </location>
</feature>
<gene>
    <name evidence="11" type="ORF">CLEI1391_LOCUS15766</name>
</gene>
<dbReference type="GO" id="GO:0000139">
    <property type="term" value="C:Golgi membrane"/>
    <property type="evidence" value="ECO:0007669"/>
    <property type="project" value="UniProtKB-SubCell"/>
</dbReference>
<sequence length="757" mass="80485">MATAGGVTSIDINLIHRLTNLTEIQRHLHEVISKERAIDSELDRLLSKRAELERSFLLLNTPTAETLELVHADCEQLLSSAQGTAQLASNISSKVRRLDTAQTRVNDVLGQINLILDRTAAINGVTAALEAEDYEAAAGHVATFMTLEATLGGSALTGLDAGQVESQRQVLLDAKAQLERVVSARLDEAVARRDVAAAARFSKLLKPLGQPEEGLRRFTEFLRLLVAGQAQTHYNTVSEQADSAARIDWSAALAGLFKEVCMVVEEHGPLVQEQWGPSGMLEVVGGLQAECDTAGSRLLGRYLEARRVTQVVRDATGRRGKGADGAAAGASSGAGSGVDHKAIESHITELLSLCRLAEEYNQFMLGHMRVAAGGGLSAAREATFRSGPLNVRVRELLGAYMSLEEVYMGECASMAIRIDEVVPGSLTSSLVDDVFFVLRKSAVRALASSNVQVISALVMEANNVVGNQLRNALAARLASGPARLLAAAPAAADGGIPPPASGAPAPLSSLPPQSGEAAVGLNNSDVAAEYVAKLKGELEGYLPDLFPGSPTAPADRERVRGVLGELARTAAELRHAHTKAVDALAEGLVPRLRPVLDDVAAASYVLSESDYAALEGGEGWAGRLLLALQANLGWMSGCLTTNNYEGVVHGVLDRVVSRLEAVLARKQFNQLGGLQLERDTRTLVSHLSELTTRAVRDKFARLNQMALLLGLEAVAEVNDYWGGDAAIAWRMTAAEVRATLSQRPDFPREAIAALHLP</sequence>
<dbReference type="InterPro" id="IPR013167">
    <property type="entry name" value="COG4_M"/>
</dbReference>
<evidence type="ECO:0000256" key="3">
    <source>
        <dbReference type="ARBA" id="ARBA00020975"/>
    </source>
</evidence>
<keyword evidence="7" id="KW-0472">Membrane</keyword>
<evidence type="ECO:0000256" key="7">
    <source>
        <dbReference type="ARBA" id="ARBA00023136"/>
    </source>
</evidence>
<evidence type="ECO:0000259" key="10">
    <source>
        <dbReference type="SMART" id="SM00762"/>
    </source>
</evidence>
<feature type="compositionally biased region" description="Low complexity" evidence="9">
    <location>
        <begin position="324"/>
        <end position="333"/>
    </location>
</feature>